<comment type="caution">
    <text evidence="2">The sequence shown here is derived from an EMBL/GenBank/DDBJ whole genome shotgun (WGS) entry which is preliminary data.</text>
</comment>
<evidence type="ECO:0000313" key="3">
    <source>
        <dbReference type="Proteomes" id="UP001224890"/>
    </source>
</evidence>
<protein>
    <submittedName>
        <fullName evidence="2">Uncharacterized protein</fullName>
    </submittedName>
</protein>
<organism evidence="2 3">
    <name type="scientific">Colletotrichum godetiae</name>
    <dbReference type="NCBI Taxonomy" id="1209918"/>
    <lineage>
        <taxon>Eukaryota</taxon>
        <taxon>Fungi</taxon>
        <taxon>Dikarya</taxon>
        <taxon>Ascomycota</taxon>
        <taxon>Pezizomycotina</taxon>
        <taxon>Sordariomycetes</taxon>
        <taxon>Hypocreomycetidae</taxon>
        <taxon>Glomerellales</taxon>
        <taxon>Glomerellaceae</taxon>
        <taxon>Colletotrichum</taxon>
        <taxon>Colletotrichum acutatum species complex</taxon>
    </lineage>
</organism>
<dbReference type="Proteomes" id="UP001224890">
    <property type="component" value="Unassembled WGS sequence"/>
</dbReference>
<feature type="region of interest" description="Disordered" evidence="1">
    <location>
        <begin position="1"/>
        <end position="97"/>
    </location>
</feature>
<dbReference type="RefSeq" id="XP_060422168.1">
    <property type="nucleotide sequence ID" value="XM_060576470.1"/>
</dbReference>
<evidence type="ECO:0000256" key="1">
    <source>
        <dbReference type="SAM" id="MobiDB-lite"/>
    </source>
</evidence>
<sequence length="97" mass="10939">MTMWESTLPYSGMRSLYPPLPLTRPVRHPLSRASSDSPPTLVTLRKQKQTLGHEHSVPPYLSRPDGNRLGGTRTTIKKFSRRPRAHQKHGSEPDPAC</sequence>
<feature type="compositionally biased region" description="Basic residues" evidence="1">
    <location>
        <begin position="75"/>
        <end position="88"/>
    </location>
</feature>
<proteinExistence type="predicted"/>
<dbReference type="EMBL" id="JAHMHR010000093">
    <property type="protein sequence ID" value="KAK1657404.1"/>
    <property type="molecule type" value="Genomic_DNA"/>
</dbReference>
<reference evidence="2" key="1">
    <citation type="submission" date="2021-06" db="EMBL/GenBank/DDBJ databases">
        <title>Comparative genomics, transcriptomics and evolutionary studies reveal genomic signatures of adaptation to plant cell wall in hemibiotrophic fungi.</title>
        <authorList>
            <consortium name="DOE Joint Genome Institute"/>
            <person name="Baroncelli R."/>
            <person name="Diaz J.F."/>
            <person name="Benocci T."/>
            <person name="Peng M."/>
            <person name="Battaglia E."/>
            <person name="Haridas S."/>
            <person name="Andreopoulos W."/>
            <person name="Labutti K."/>
            <person name="Pangilinan J."/>
            <person name="Floch G.L."/>
            <person name="Makela M.R."/>
            <person name="Henrissat B."/>
            <person name="Grigoriev I.V."/>
            <person name="Crouch J.A."/>
            <person name="De Vries R.P."/>
            <person name="Sukno S.A."/>
            <person name="Thon M.R."/>
        </authorList>
    </citation>
    <scope>NUCLEOTIDE SEQUENCE</scope>
    <source>
        <strain evidence="2">CBS 193.32</strain>
    </source>
</reference>
<dbReference type="AlphaFoldDB" id="A0AAJ0A7D0"/>
<dbReference type="GeneID" id="85460996"/>
<accession>A0AAJ0A7D0</accession>
<gene>
    <name evidence="2" type="ORF">BDP55DRAFT_685730</name>
</gene>
<name>A0AAJ0A7D0_9PEZI</name>
<keyword evidence="3" id="KW-1185">Reference proteome</keyword>
<evidence type="ECO:0000313" key="2">
    <source>
        <dbReference type="EMBL" id="KAK1657404.1"/>
    </source>
</evidence>